<dbReference type="Proteomes" id="UP000642809">
    <property type="component" value="Unassembled WGS sequence"/>
</dbReference>
<reference evidence="2" key="1">
    <citation type="journal article" date="2014" name="Int. J. Syst. Evol. Microbiol.">
        <title>Complete genome sequence of Corynebacterium casei LMG S-19264T (=DSM 44701T), isolated from a smear-ripened cheese.</title>
        <authorList>
            <consortium name="US DOE Joint Genome Institute (JGI-PGF)"/>
            <person name="Walter F."/>
            <person name="Albersmeier A."/>
            <person name="Kalinowski J."/>
            <person name="Ruckert C."/>
        </authorList>
    </citation>
    <scope>NUCLEOTIDE SEQUENCE</scope>
    <source>
        <strain evidence="2">KCTC 23224</strain>
    </source>
</reference>
<evidence type="ECO:0000259" key="1">
    <source>
        <dbReference type="Pfam" id="PF03625"/>
    </source>
</evidence>
<keyword evidence="3" id="KW-1185">Reference proteome</keyword>
<dbReference type="Pfam" id="PF03625">
    <property type="entry name" value="DUF302"/>
    <property type="match status" value="1"/>
</dbReference>
<dbReference type="EMBL" id="BMYF01000010">
    <property type="protein sequence ID" value="GHB38397.1"/>
    <property type="molecule type" value="Genomic_DNA"/>
</dbReference>
<sequence>MKYFISKTIPTNDFETTKTKVEAALTSEGFGVLTEIDIQATMKKKLDKDYRPFLILGACNPVYADKVLSLDPRMSVMLPCNVVLRSIDEQTIEVAAIDPLAAMGGLGNSDIEPLAADVKEKLARVIEKIF</sequence>
<dbReference type="RefSeq" id="WP_189581494.1">
    <property type="nucleotide sequence ID" value="NZ_BMYF01000010.1"/>
</dbReference>
<feature type="domain" description="DUF302" evidence="1">
    <location>
        <begin position="36"/>
        <end position="99"/>
    </location>
</feature>
<dbReference type="PANTHER" id="PTHR38342:SF1">
    <property type="entry name" value="SLR5037 PROTEIN"/>
    <property type="match status" value="1"/>
</dbReference>
<comment type="caution">
    <text evidence="2">The sequence shown here is derived from an EMBL/GenBank/DDBJ whole genome shotgun (WGS) entry which is preliminary data.</text>
</comment>
<protein>
    <recommendedName>
        <fullName evidence="1">DUF302 domain-containing protein</fullName>
    </recommendedName>
</protein>
<accession>A0A8J3G5S4</accession>
<dbReference type="InterPro" id="IPR035923">
    <property type="entry name" value="TT1751-like_sf"/>
</dbReference>
<organism evidence="2 3">
    <name type="scientific">Mongoliitalea lutea</name>
    <dbReference type="NCBI Taxonomy" id="849756"/>
    <lineage>
        <taxon>Bacteria</taxon>
        <taxon>Pseudomonadati</taxon>
        <taxon>Bacteroidota</taxon>
        <taxon>Cytophagia</taxon>
        <taxon>Cytophagales</taxon>
        <taxon>Cyclobacteriaceae</taxon>
        <taxon>Mongoliitalea</taxon>
    </lineage>
</organism>
<dbReference type="AlphaFoldDB" id="A0A8J3G5S4"/>
<evidence type="ECO:0000313" key="2">
    <source>
        <dbReference type="EMBL" id="GHB38397.1"/>
    </source>
</evidence>
<gene>
    <name evidence="2" type="ORF">GCM10008106_19650</name>
</gene>
<reference evidence="2" key="2">
    <citation type="submission" date="2020-09" db="EMBL/GenBank/DDBJ databases">
        <authorList>
            <person name="Sun Q."/>
            <person name="Kim S."/>
        </authorList>
    </citation>
    <scope>NUCLEOTIDE SEQUENCE</scope>
    <source>
        <strain evidence="2">KCTC 23224</strain>
    </source>
</reference>
<dbReference type="InterPro" id="IPR005180">
    <property type="entry name" value="DUF302"/>
</dbReference>
<proteinExistence type="predicted"/>
<name>A0A8J3G5S4_9BACT</name>
<dbReference type="SUPFAM" id="SSF103247">
    <property type="entry name" value="TT1751-like"/>
    <property type="match status" value="1"/>
</dbReference>
<dbReference type="PANTHER" id="PTHR38342">
    <property type="entry name" value="SLR5037 PROTEIN"/>
    <property type="match status" value="1"/>
</dbReference>
<dbReference type="Gene3D" id="3.30.310.70">
    <property type="entry name" value="TT1751-like domain"/>
    <property type="match status" value="1"/>
</dbReference>
<dbReference type="InterPro" id="IPR016796">
    <property type="entry name" value="UCP021774"/>
</dbReference>
<dbReference type="CDD" id="cd14797">
    <property type="entry name" value="DUF302"/>
    <property type="match status" value="1"/>
</dbReference>
<evidence type="ECO:0000313" key="3">
    <source>
        <dbReference type="Proteomes" id="UP000642809"/>
    </source>
</evidence>
<dbReference type="PIRSF" id="PIRSF021774">
    <property type="entry name" value="UCP021774"/>
    <property type="match status" value="1"/>
</dbReference>